<protein>
    <recommendedName>
        <fullName evidence="7">Adapter protein MecA</fullName>
    </recommendedName>
</protein>
<proteinExistence type="inferred from homology"/>
<dbReference type="Pfam" id="PF05389">
    <property type="entry name" value="MecA"/>
    <property type="match status" value="1"/>
</dbReference>
<dbReference type="EMBL" id="WJQS01000003">
    <property type="protein sequence ID" value="MRI85104.1"/>
    <property type="molecule type" value="Genomic_DNA"/>
</dbReference>
<comment type="similarity">
    <text evidence="1">Belongs to the MecA family.</text>
</comment>
<evidence type="ECO:0008006" key="7">
    <source>
        <dbReference type="Google" id="ProtNLM"/>
    </source>
</evidence>
<feature type="region of interest" description="Disordered" evidence="2">
    <location>
        <begin position="98"/>
        <end position="127"/>
    </location>
</feature>
<dbReference type="Proteomes" id="UP000469870">
    <property type="component" value="Unassembled WGS sequence"/>
</dbReference>
<dbReference type="InterPro" id="IPR008681">
    <property type="entry name" value="Neg-reg_MecA"/>
</dbReference>
<gene>
    <name evidence="4" type="ORF">GIY09_04350</name>
    <name evidence="3" type="ORF">GIY11_07110</name>
</gene>
<organism evidence="4 5">
    <name type="scientific">Fundicoccus ignavus</name>
    <dbReference type="NCBI Taxonomy" id="2664442"/>
    <lineage>
        <taxon>Bacteria</taxon>
        <taxon>Bacillati</taxon>
        <taxon>Bacillota</taxon>
        <taxon>Bacilli</taxon>
        <taxon>Lactobacillales</taxon>
        <taxon>Aerococcaceae</taxon>
        <taxon>Fundicoccus</taxon>
    </lineage>
</organism>
<feature type="compositionally biased region" description="Basic and acidic residues" evidence="2">
    <location>
        <begin position="118"/>
        <end position="127"/>
    </location>
</feature>
<dbReference type="Gene3D" id="3.30.70.1950">
    <property type="match status" value="1"/>
</dbReference>
<reference evidence="5 6" key="1">
    <citation type="submission" date="2019-11" db="EMBL/GenBank/DDBJ databases">
        <title>Characterisation of Fundicoccus ignavus gen. nov. sp. nov., a novel genus of the family Aerococcaceae isolated from bulk tank milk.</title>
        <authorList>
            <person name="Siebert A."/>
            <person name="Huptas C."/>
            <person name="Wenning M."/>
            <person name="Scherer S."/>
            <person name="Doll E.V."/>
        </authorList>
    </citation>
    <scope>NUCLEOTIDE SEQUENCE [LARGE SCALE GENOMIC DNA]</scope>
    <source>
        <strain evidence="3 6">DSM 109653</strain>
        <strain evidence="4 5">WS4759</strain>
    </source>
</reference>
<sequence>MEMERINENLIKVMIGLDDLEERGINFLDLIGDQSRIEKFFYSILEEVDVDHHFHESEAVTFQVIPSSEGLELYISRTNLDEMDEFWEDEITKRIRDRKKEQRNKKKESTSEENSPAAEEKSDEEEKHMTLLDLFNPEYADQDGDMVYEDEVIVFNRLDDFIKMARELPTDKLIASLYHMNERYYLIVTEVDMTIKDEAAYHKVLTMLEYGETHHTTHAVLAEHGTLIREDDALEFFGLNF</sequence>
<evidence type="ECO:0000313" key="5">
    <source>
        <dbReference type="Proteomes" id="UP000430975"/>
    </source>
</evidence>
<dbReference type="PIRSF" id="PIRSF029008">
    <property type="entry name" value="MecA"/>
    <property type="match status" value="1"/>
</dbReference>
<name>A0A6I2GEK7_9LACT</name>
<dbReference type="InterPro" id="IPR038471">
    <property type="entry name" value="MecA_C_sf"/>
</dbReference>
<dbReference type="PANTHER" id="PTHR39161">
    <property type="entry name" value="ADAPTER PROTEIN MECA"/>
    <property type="match status" value="1"/>
</dbReference>
<dbReference type="EMBL" id="WJQR01000006">
    <property type="protein sequence ID" value="MRI81784.1"/>
    <property type="molecule type" value="Genomic_DNA"/>
</dbReference>
<comment type="caution">
    <text evidence="4">The sequence shown here is derived from an EMBL/GenBank/DDBJ whole genome shotgun (WGS) entry which is preliminary data.</text>
</comment>
<dbReference type="PANTHER" id="PTHR39161:SF1">
    <property type="entry name" value="ADAPTER PROTEIN MECA 1"/>
    <property type="match status" value="1"/>
</dbReference>
<accession>A0A6I2GEK7</accession>
<dbReference type="Proteomes" id="UP000430975">
    <property type="component" value="Unassembled WGS sequence"/>
</dbReference>
<evidence type="ECO:0000256" key="2">
    <source>
        <dbReference type="SAM" id="MobiDB-lite"/>
    </source>
</evidence>
<dbReference type="RefSeq" id="WP_153862031.1">
    <property type="nucleotide sequence ID" value="NZ_WJQR01000006.1"/>
</dbReference>
<dbReference type="AlphaFoldDB" id="A0A6I2GEK7"/>
<keyword evidence="5" id="KW-1185">Reference proteome</keyword>
<evidence type="ECO:0000313" key="4">
    <source>
        <dbReference type="EMBL" id="MRI85104.1"/>
    </source>
</evidence>
<evidence type="ECO:0000313" key="3">
    <source>
        <dbReference type="EMBL" id="MRI81784.1"/>
    </source>
</evidence>
<evidence type="ECO:0000256" key="1">
    <source>
        <dbReference type="ARBA" id="ARBA00005397"/>
    </source>
</evidence>
<evidence type="ECO:0000313" key="6">
    <source>
        <dbReference type="Proteomes" id="UP000469870"/>
    </source>
</evidence>